<gene>
    <name evidence="4" type="ORF">LCGC14_0508040</name>
</gene>
<protein>
    <recommendedName>
        <fullName evidence="3">Blue (type 1) copper domain-containing protein</fullName>
    </recommendedName>
</protein>
<evidence type="ECO:0000259" key="3">
    <source>
        <dbReference type="Pfam" id="PF00127"/>
    </source>
</evidence>
<dbReference type="GO" id="GO:0009055">
    <property type="term" value="F:electron transfer activity"/>
    <property type="evidence" value="ECO:0007669"/>
    <property type="project" value="InterPro"/>
</dbReference>
<evidence type="ECO:0000256" key="2">
    <source>
        <dbReference type="ARBA" id="ARBA00023008"/>
    </source>
</evidence>
<dbReference type="Pfam" id="PF00127">
    <property type="entry name" value="Copper-bind"/>
    <property type="match status" value="1"/>
</dbReference>
<dbReference type="InterPro" id="IPR000923">
    <property type="entry name" value="BlueCu_1"/>
</dbReference>
<dbReference type="InterPro" id="IPR008972">
    <property type="entry name" value="Cupredoxin"/>
</dbReference>
<proteinExistence type="predicted"/>
<evidence type="ECO:0000256" key="1">
    <source>
        <dbReference type="ARBA" id="ARBA00022723"/>
    </source>
</evidence>
<dbReference type="SUPFAM" id="SSF49503">
    <property type="entry name" value="Cupredoxins"/>
    <property type="match status" value="1"/>
</dbReference>
<accession>A0A0F9SKF1</accession>
<dbReference type="AlphaFoldDB" id="A0A0F9SKF1"/>
<dbReference type="PANTHER" id="PTHR38439:SF3">
    <property type="entry name" value="COPPER-RESISTANT CUPROPROTEIN COPI"/>
    <property type="match status" value="1"/>
</dbReference>
<sequence length="162" mass="17528">MLNKLIIAAAFASTVIAAPAFVGGTHAGGDNKEMAVGKPGKVDAVDRTIEITMLETEDGDMIFEPSRIEVTKGRTIRFTIENEGVLEHEFVIGTPKANQKHKGEMAMSADMKHADPNAIRLDEGEDGDIVWTFTKTGKFEFACLIPGHYEMGMHGPLIVAAK</sequence>
<name>A0A0F9SKF1_9ZZZZ</name>
<keyword evidence="1" id="KW-0479">Metal-binding</keyword>
<keyword evidence="2" id="KW-0186">Copper</keyword>
<dbReference type="PROSITE" id="PS00079">
    <property type="entry name" value="MULTICOPPER_OXIDASE1"/>
    <property type="match status" value="1"/>
</dbReference>
<organism evidence="4">
    <name type="scientific">marine sediment metagenome</name>
    <dbReference type="NCBI Taxonomy" id="412755"/>
    <lineage>
        <taxon>unclassified sequences</taxon>
        <taxon>metagenomes</taxon>
        <taxon>ecological metagenomes</taxon>
    </lineage>
</organism>
<dbReference type="CDD" id="cd04211">
    <property type="entry name" value="Cupredoxin_like_2"/>
    <property type="match status" value="1"/>
</dbReference>
<dbReference type="GO" id="GO:0005507">
    <property type="term" value="F:copper ion binding"/>
    <property type="evidence" value="ECO:0007669"/>
    <property type="project" value="InterPro"/>
</dbReference>
<dbReference type="EMBL" id="LAZR01000612">
    <property type="protein sequence ID" value="KKN62797.1"/>
    <property type="molecule type" value="Genomic_DNA"/>
</dbReference>
<feature type="domain" description="Blue (type 1) copper" evidence="3">
    <location>
        <begin position="54"/>
        <end position="159"/>
    </location>
</feature>
<comment type="caution">
    <text evidence="4">The sequence shown here is derived from an EMBL/GenBank/DDBJ whole genome shotgun (WGS) entry which is preliminary data.</text>
</comment>
<reference evidence="4" key="1">
    <citation type="journal article" date="2015" name="Nature">
        <title>Complex archaea that bridge the gap between prokaryotes and eukaryotes.</title>
        <authorList>
            <person name="Spang A."/>
            <person name="Saw J.H."/>
            <person name="Jorgensen S.L."/>
            <person name="Zaremba-Niedzwiedzka K."/>
            <person name="Martijn J."/>
            <person name="Lind A.E."/>
            <person name="van Eijk R."/>
            <person name="Schleper C."/>
            <person name="Guy L."/>
            <person name="Ettema T.J."/>
        </authorList>
    </citation>
    <scope>NUCLEOTIDE SEQUENCE</scope>
</reference>
<dbReference type="Gene3D" id="2.60.40.420">
    <property type="entry name" value="Cupredoxins - blue copper proteins"/>
    <property type="match status" value="1"/>
</dbReference>
<dbReference type="PANTHER" id="PTHR38439">
    <property type="entry name" value="AURACYANIN-B"/>
    <property type="match status" value="1"/>
</dbReference>
<evidence type="ECO:0000313" key="4">
    <source>
        <dbReference type="EMBL" id="KKN62797.1"/>
    </source>
</evidence>
<dbReference type="InterPro" id="IPR050845">
    <property type="entry name" value="Cu-binding_ET"/>
</dbReference>
<dbReference type="InterPro" id="IPR033138">
    <property type="entry name" value="Cu_oxidase_CS"/>
</dbReference>